<name>A0A176RV01_9GAMM</name>
<gene>
    <name evidence="1" type="ORF">THIOM_004796</name>
</gene>
<evidence type="ECO:0000313" key="1">
    <source>
        <dbReference type="EMBL" id="OAD19559.1"/>
    </source>
</evidence>
<dbReference type="EMBL" id="LUTY01002750">
    <property type="protein sequence ID" value="OAD19559.1"/>
    <property type="molecule type" value="Genomic_DNA"/>
</dbReference>
<dbReference type="Proteomes" id="UP000076962">
    <property type="component" value="Unassembled WGS sequence"/>
</dbReference>
<proteinExistence type="predicted"/>
<accession>A0A176RV01</accession>
<keyword evidence="2" id="KW-1185">Reference proteome</keyword>
<protein>
    <submittedName>
        <fullName evidence="1">Uncharacterized protein</fullName>
    </submittedName>
</protein>
<comment type="caution">
    <text evidence="1">The sequence shown here is derived from an EMBL/GenBank/DDBJ whole genome shotgun (WGS) entry which is preliminary data.</text>
</comment>
<evidence type="ECO:0000313" key="2">
    <source>
        <dbReference type="Proteomes" id="UP000076962"/>
    </source>
</evidence>
<dbReference type="AlphaFoldDB" id="A0A176RV01"/>
<sequence length="61" mass="6625">MSSRAKSAARWNRGRFCSNSKAMAASEIRLKSVSSQSKPSLANSKARGLSVPLGRWGLRCQ</sequence>
<reference evidence="1 2" key="1">
    <citation type="submission" date="2016-05" db="EMBL/GenBank/DDBJ databases">
        <title>Single-cell genome of chain-forming Candidatus Thiomargarita nelsonii and comparison to other large sulfur-oxidizing bacteria.</title>
        <authorList>
            <person name="Winkel M."/>
            <person name="Salman V."/>
            <person name="Woyke T."/>
            <person name="Schulz-Vogt H."/>
            <person name="Richter M."/>
            <person name="Flood B."/>
            <person name="Bailey J."/>
            <person name="Amann R."/>
            <person name="Mussmann M."/>
        </authorList>
    </citation>
    <scope>NUCLEOTIDE SEQUENCE [LARGE SCALE GENOMIC DNA]</scope>
    <source>
        <strain evidence="1 2">THI036</strain>
    </source>
</reference>
<organism evidence="1 2">
    <name type="scientific">Candidatus Thiomargarita nelsonii</name>
    <dbReference type="NCBI Taxonomy" id="1003181"/>
    <lineage>
        <taxon>Bacteria</taxon>
        <taxon>Pseudomonadati</taxon>
        <taxon>Pseudomonadota</taxon>
        <taxon>Gammaproteobacteria</taxon>
        <taxon>Thiotrichales</taxon>
        <taxon>Thiotrichaceae</taxon>
        <taxon>Thiomargarita</taxon>
    </lineage>
</organism>